<evidence type="ECO:0000313" key="3">
    <source>
        <dbReference type="Proteomes" id="UP000237347"/>
    </source>
</evidence>
<dbReference type="EMBL" id="PKMF04000024">
    <property type="protein sequence ID" value="KAK7857786.1"/>
    <property type="molecule type" value="Genomic_DNA"/>
</dbReference>
<organism evidence="2 3">
    <name type="scientific">Quercus suber</name>
    <name type="common">Cork oak</name>
    <dbReference type="NCBI Taxonomy" id="58331"/>
    <lineage>
        <taxon>Eukaryota</taxon>
        <taxon>Viridiplantae</taxon>
        <taxon>Streptophyta</taxon>
        <taxon>Embryophyta</taxon>
        <taxon>Tracheophyta</taxon>
        <taxon>Spermatophyta</taxon>
        <taxon>Magnoliopsida</taxon>
        <taxon>eudicotyledons</taxon>
        <taxon>Gunneridae</taxon>
        <taxon>Pentapetalae</taxon>
        <taxon>rosids</taxon>
        <taxon>fabids</taxon>
        <taxon>Fagales</taxon>
        <taxon>Fagaceae</taxon>
        <taxon>Quercus</taxon>
    </lineage>
</organism>
<evidence type="ECO:0000313" key="2">
    <source>
        <dbReference type="EMBL" id="KAK7857786.1"/>
    </source>
</evidence>
<gene>
    <name evidence="2" type="ORF">CFP56_015912</name>
</gene>
<keyword evidence="3" id="KW-1185">Reference proteome</keyword>
<accession>A0AAW0M3I2</accession>
<dbReference type="AlphaFoldDB" id="A0AAW0M3I2"/>
<keyword evidence="1" id="KW-0812">Transmembrane</keyword>
<keyword evidence="1" id="KW-1133">Transmembrane helix</keyword>
<evidence type="ECO:0000256" key="1">
    <source>
        <dbReference type="SAM" id="Phobius"/>
    </source>
</evidence>
<keyword evidence="1" id="KW-0472">Membrane</keyword>
<proteinExistence type="predicted"/>
<feature type="transmembrane region" description="Helical" evidence="1">
    <location>
        <begin position="21"/>
        <end position="42"/>
    </location>
</feature>
<reference evidence="2 3" key="1">
    <citation type="journal article" date="2018" name="Sci. Data">
        <title>The draft genome sequence of cork oak.</title>
        <authorList>
            <person name="Ramos A.M."/>
            <person name="Usie A."/>
            <person name="Barbosa P."/>
            <person name="Barros P.M."/>
            <person name="Capote T."/>
            <person name="Chaves I."/>
            <person name="Simoes F."/>
            <person name="Abreu I."/>
            <person name="Carrasquinho I."/>
            <person name="Faro C."/>
            <person name="Guimaraes J.B."/>
            <person name="Mendonca D."/>
            <person name="Nobrega F."/>
            <person name="Rodrigues L."/>
            <person name="Saibo N.J.M."/>
            <person name="Varela M.C."/>
            <person name="Egas C."/>
            <person name="Matos J."/>
            <person name="Miguel C.M."/>
            <person name="Oliveira M.M."/>
            <person name="Ricardo C.P."/>
            <person name="Goncalves S."/>
        </authorList>
    </citation>
    <scope>NUCLEOTIDE SEQUENCE [LARGE SCALE GENOMIC DNA]</scope>
    <source>
        <strain evidence="3">cv. HL8</strain>
    </source>
</reference>
<sequence length="242" mass="26347">MKVFLVYRAVTSPNMRENPKFFIQIAIFFFLAYVVIVSSLILTDEARTQSKPVVAASVSDPTEVIRSDMETETGEKGGEDIKDGDLANSETNKLENMLPQDIDSFPNRDSISNVSTPNLCPIKSGVAASTEGDDNEMVQEKVATVQADITSVMETEFCGIDSSLMLTLKLAVVSNSTTTMGNPKSQPIINKSSLFNVPLISVEEVKSNTWVAEISDIDAALPTQDSPTIIALINFNSQQSQR</sequence>
<name>A0AAW0M3I2_QUESU</name>
<dbReference type="Proteomes" id="UP000237347">
    <property type="component" value="Unassembled WGS sequence"/>
</dbReference>
<protein>
    <submittedName>
        <fullName evidence="2">Uncharacterized protein</fullName>
    </submittedName>
</protein>
<comment type="caution">
    <text evidence="2">The sequence shown here is derived from an EMBL/GenBank/DDBJ whole genome shotgun (WGS) entry which is preliminary data.</text>
</comment>